<dbReference type="Proteomes" id="UP000076154">
    <property type="component" value="Unassembled WGS sequence"/>
</dbReference>
<sequence length="84" mass="9462">MSLTFTSGIALRDMSLPRDGDNDHHQKFIGKRPFYLSQGMFSHMTEWSLVVTSCRLHSGVIDNDLVPSLDKDSARQPNRKPGDT</sequence>
<dbReference type="InParanoid" id="A0A369K8U9"/>
<comment type="caution">
    <text evidence="1">The sequence shown here is derived from an EMBL/GenBank/DDBJ whole genome shotgun (WGS) entry which is preliminary data.</text>
</comment>
<proteinExistence type="predicted"/>
<gene>
    <name evidence="1" type="ORF">Hypma_001313</name>
</gene>
<dbReference type="AlphaFoldDB" id="A0A369K8U9"/>
<organism evidence="1 2">
    <name type="scientific">Hypsizygus marmoreus</name>
    <name type="common">White beech mushroom</name>
    <name type="synonym">Agaricus marmoreus</name>
    <dbReference type="NCBI Taxonomy" id="39966"/>
    <lineage>
        <taxon>Eukaryota</taxon>
        <taxon>Fungi</taxon>
        <taxon>Dikarya</taxon>
        <taxon>Basidiomycota</taxon>
        <taxon>Agaricomycotina</taxon>
        <taxon>Agaricomycetes</taxon>
        <taxon>Agaricomycetidae</taxon>
        <taxon>Agaricales</taxon>
        <taxon>Tricholomatineae</taxon>
        <taxon>Lyophyllaceae</taxon>
        <taxon>Hypsizygus</taxon>
    </lineage>
</organism>
<evidence type="ECO:0000313" key="1">
    <source>
        <dbReference type="EMBL" id="RDB28253.1"/>
    </source>
</evidence>
<name>A0A369K8U9_HYPMA</name>
<protein>
    <submittedName>
        <fullName evidence="1">Uncharacterized protein</fullName>
    </submittedName>
</protein>
<dbReference type="EMBL" id="LUEZ02000012">
    <property type="protein sequence ID" value="RDB28253.1"/>
    <property type="molecule type" value="Genomic_DNA"/>
</dbReference>
<evidence type="ECO:0000313" key="2">
    <source>
        <dbReference type="Proteomes" id="UP000076154"/>
    </source>
</evidence>
<reference evidence="1" key="1">
    <citation type="submission" date="2018-04" db="EMBL/GenBank/DDBJ databases">
        <title>Whole genome sequencing of Hypsizygus marmoreus.</title>
        <authorList>
            <person name="Choi I.-G."/>
            <person name="Min B."/>
            <person name="Kim J.-G."/>
            <person name="Kim S."/>
            <person name="Oh Y.-L."/>
            <person name="Kong W.-S."/>
            <person name="Park H."/>
            <person name="Jeong J."/>
            <person name="Song E.-S."/>
        </authorList>
    </citation>
    <scope>NUCLEOTIDE SEQUENCE [LARGE SCALE GENOMIC DNA]</scope>
    <source>
        <strain evidence="1">51987-8</strain>
    </source>
</reference>
<keyword evidence="2" id="KW-1185">Reference proteome</keyword>
<accession>A0A369K8U9</accession>